<gene>
    <name evidence="3" type="ORF">GJV26_00080</name>
</gene>
<accession>A0A6I3X1Y6</accession>
<dbReference type="OrthoDB" id="1523598at2"/>
<dbReference type="AlphaFoldDB" id="A0A6I3X1Y6"/>
<comment type="caution">
    <text evidence="3">The sequence shown here is derived from an EMBL/GenBank/DDBJ whole genome shotgun (WGS) entry which is preliminary data.</text>
</comment>
<dbReference type="InterPro" id="IPR036365">
    <property type="entry name" value="PGBD-like_sf"/>
</dbReference>
<evidence type="ECO:0000313" key="4">
    <source>
        <dbReference type="Proteomes" id="UP000431684"/>
    </source>
</evidence>
<sequence length="268" mass="29229">MTPVLKAGDHGTNVGTLQQRLKAAGYLVNQTNVYDEATERAVMGLQRANGLVIDGIYGQKSFMALVGACQPKHLGAQDLQAAADRLGLPLATVRAVNEVESRGQGFLPDGRPVILFERHVFYKRLQEHGVDPAPIALQSPTICAQQVGGYQGGAGEYIRLEIAKHTHIAAAYEAASWGAFQIMGYYWKMLGYASVQDFVYSMQRDEAGQLDAFVRFVEHEAPMLAALKAKKWAAFAKLYNGPAFARNLYDAKLAAAYAKYAELDEVAA</sequence>
<dbReference type="InterPro" id="IPR002477">
    <property type="entry name" value="Peptidoglycan-bd-like"/>
</dbReference>
<dbReference type="Gene3D" id="1.10.101.10">
    <property type="entry name" value="PGBD-like superfamily/PGBD"/>
    <property type="match status" value="1"/>
</dbReference>
<reference evidence="3 4" key="1">
    <citation type="submission" date="2019-11" db="EMBL/GenBank/DDBJ databases">
        <title>Draft Genome Sequences of Six Type Strains of the Genus Massilia.</title>
        <authorList>
            <person name="Miess H."/>
            <person name="Frediansyah A."/>
            <person name="Goeker M."/>
            <person name="Gross H."/>
        </authorList>
    </citation>
    <scope>NUCLEOTIDE SEQUENCE [LARGE SCALE GENOMIC DNA]</scope>
    <source>
        <strain evidence="3 4">DSM 17513</strain>
    </source>
</reference>
<dbReference type="Proteomes" id="UP000431684">
    <property type="component" value="Unassembled WGS sequence"/>
</dbReference>
<proteinExistence type="predicted"/>
<dbReference type="Pfam" id="PF11860">
    <property type="entry name" value="Muramidase"/>
    <property type="match status" value="1"/>
</dbReference>
<evidence type="ECO:0000313" key="3">
    <source>
        <dbReference type="EMBL" id="MUI10894.1"/>
    </source>
</evidence>
<evidence type="ECO:0000259" key="2">
    <source>
        <dbReference type="Pfam" id="PF11860"/>
    </source>
</evidence>
<protein>
    <submittedName>
        <fullName evidence="3">DUF3380 domain-containing protein</fullName>
    </submittedName>
</protein>
<dbReference type="EMBL" id="WNWM01000001">
    <property type="protein sequence ID" value="MUI10894.1"/>
    <property type="molecule type" value="Genomic_DNA"/>
</dbReference>
<name>A0A6I3X1Y6_9BURK</name>
<dbReference type="InterPro" id="IPR024408">
    <property type="entry name" value="Muramidase"/>
</dbReference>
<dbReference type="SUPFAM" id="SSF47090">
    <property type="entry name" value="PGBD-like"/>
    <property type="match status" value="1"/>
</dbReference>
<keyword evidence="4" id="KW-1185">Reference proteome</keyword>
<dbReference type="InterPro" id="IPR036366">
    <property type="entry name" value="PGBDSf"/>
</dbReference>
<dbReference type="RefSeq" id="WP_155706549.1">
    <property type="nucleotide sequence ID" value="NZ_BMWU01000049.1"/>
</dbReference>
<feature type="domain" description="N-acetylmuramidase" evidence="2">
    <location>
        <begin position="90"/>
        <end position="260"/>
    </location>
</feature>
<evidence type="ECO:0000259" key="1">
    <source>
        <dbReference type="Pfam" id="PF01471"/>
    </source>
</evidence>
<dbReference type="Pfam" id="PF01471">
    <property type="entry name" value="PG_binding_1"/>
    <property type="match status" value="1"/>
</dbReference>
<organism evidence="3 4">
    <name type="scientific">Pseudoduganella dura</name>
    <dbReference type="NCBI Taxonomy" id="321982"/>
    <lineage>
        <taxon>Bacteria</taxon>
        <taxon>Pseudomonadati</taxon>
        <taxon>Pseudomonadota</taxon>
        <taxon>Betaproteobacteria</taxon>
        <taxon>Burkholderiales</taxon>
        <taxon>Oxalobacteraceae</taxon>
        <taxon>Telluria group</taxon>
        <taxon>Pseudoduganella</taxon>
    </lineage>
</organism>
<feature type="domain" description="Peptidoglycan binding-like" evidence="1">
    <location>
        <begin position="11"/>
        <end position="61"/>
    </location>
</feature>